<dbReference type="GO" id="GO:0004649">
    <property type="term" value="F:poly(ADP-ribose) glycohydrolase activity"/>
    <property type="evidence" value="ECO:0007669"/>
    <property type="project" value="UniProtKB-EC"/>
</dbReference>
<feature type="binding site" evidence="12">
    <location>
        <position position="361"/>
    </location>
    <ligand>
        <name>Mg(2+)</name>
        <dbReference type="ChEBI" id="CHEBI:18420"/>
        <label>1</label>
    </ligand>
</feature>
<evidence type="ECO:0000256" key="9">
    <source>
        <dbReference type="ARBA" id="ARBA00043187"/>
    </source>
</evidence>
<organism evidence="14 15">
    <name type="scientific">Mycena citricolor</name>
    <dbReference type="NCBI Taxonomy" id="2018698"/>
    <lineage>
        <taxon>Eukaryota</taxon>
        <taxon>Fungi</taxon>
        <taxon>Dikarya</taxon>
        <taxon>Basidiomycota</taxon>
        <taxon>Agaricomycotina</taxon>
        <taxon>Agaricomycetes</taxon>
        <taxon>Agaricomycetidae</taxon>
        <taxon>Agaricales</taxon>
        <taxon>Marasmiineae</taxon>
        <taxon>Mycenaceae</taxon>
        <taxon>Mycena</taxon>
    </lineage>
</organism>
<evidence type="ECO:0000256" key="2">
    <source>
        <dbReference type="ARBA" id="ARBA00012255"/>
    </source>
</evidence>
<dbReference type="Proteomes" id="UP001295794">
    <property type="component" value="Unassembled WGS sequence"/>
</dbReference>
<dbReference type="AlphaFoldDB" id="A0AAD2Q3K6"/>
<dbReference type="InterPro" id="IPR050792">
    <property type="entry name" value="ADP-ribosylglycohydrolase"/>
</dbReference>
<evidence type="ECO:0000256" key="4">
    <source>
        <dbReference type="ARBA" id="ARBA00041057"/>
    </source>
</evidence>
<dbReference type="EC" id="3.2.1.143" evidence="2"/>
<evidence type="ECO:0000256" key="1">
    <source>
        <dbReference type="ARBA" id="ARBA00010702"/>
    </source>
</evidence>
<comment type="similarity">
    <text evidence="1">Belongs to the ADP-ribosylglycohydrolase family.</text>
</comment>
<dbReference type="Pfam" id="PF03747">
    <property type="entry name" value="ADP_ribosyl_GH"/>
    <property type="match status" value="1"/>
</dbReference>
<sequence length="415" mass="44667">MLPLHAQALVGAPAATKIRLSLLASAMCDALGGPAEFYARFSFPFIAHMEPNDNFHLPPGVWTDDTSMALALARSIATSAYGFDEADQLDAYFRWWDAGELSATGVCFDIGNTIQRALVLYMQELGSMGQEHGGIPSQQAGESMRDSSPSGRMKCAQAALRKIARDLKAPVFGGNGSLMRVLPVGLAYWRSDLLEVADLAKRSSVTTHPNPVCAEACAVWSQCIALVMQNATVENGMMTKLDVLHHFASFKYSTPALEQALSSIPPPASESRAPADLEAHYKMHHPIARLAEEMQQAAAECGPASVDLKSQILAILPEPSVLPSSGYVVHTLCAALYAFLATSTFESGALLVTNMGDDADTVAAVYGGLAGVWYASDGDHTDGLFWTPLVREWMDVLVKKDLLETVAEELIQFQN</sequence>
<comment type="catalytic activity">
    <reaction evidence="11">
        <text>alpha-NAD(+) + H2O = ADP-D-ribose + nicotinamide + H(+)</text>
        <dbReference type="Rhea" id="RHEA:68792"/>
        <dbReference type="ChEBI" id="CHEBI:15377"/>
        <dbReference type="ChEBI" id="CHEBI:15378"/>
        <dbReference type="ChEBI" id="CHEBI:17154"/>
        <dbReference type="ChEBI" id="CHEBI:57967"/>
        <dbReference type="ChEBI" id="CHEBI:77017"/>
    </reaction>
</comment>
<gene>
    <name evidence="14" type="ORF">MYCIT1_LOCUS17951</name>
</gene>
<evidence type="ECO:0000256" key="8">
    <source>
        <dbReference type="ARBA" id="ARBA00042850"/>
    </source>
</evidence>
<feature type="region of interest" description="Disordered" evidence="13">
    <location>
        <begin position="131"/>
        <end position="150"/>
    </location>
</feature>
<feature type="binding site" evidence="12">
    <location>
        <position position="360"/>
    </location>
    <ligand>
        <name>Mg(2+)</name>
        <dbReference type="ChEBI" id="CHEBI:18420"/>
        <label>1</label>
    </ligand>
</feature>
<dbReference type="PANTHER" id="PTHR16222">
    <property type="entry name" value="ADP-RIBOSYLGLYCOHYDROLASE"/>
    <property type="match status" value="1"/>
</dbReference>
<evidence type="ECO:0000256" key="12">
    <source>
        <dbReference type="PIRSR" id="PIRSR605502-1"/>
    </source>
</evidence>
<feature type="compositionally biased region" description="Polar residues" evidence="13">
    <location>
        <begin position="136"/>
        <end position="150"/>
    </location>
</feature>
<evidence type="ECO:0000256" key="11">
    <source>
        <dbReference type="ARBA" id="ARBA00049015"/>
    </source>
</evidence>
<keyword evidence="12" id="KW-0479">Metal-binding</keyword>
<keyword evidence="15" id="KW-1185">Reference proteome</keyword>
<evidence type="ECO:0000256" key="10">
    <source>
        <dbReference type="ARBA" id="ARBA00043193"/>
    </source>
</evidence>
<dbReference type="PANTHER" id="PTHR16222:SF24">
    <property type="entry name" value="ADP-RIBOSYLHYDROLASE ARH3"/>
    <property type="match status" value="1"/>
</dbReference>
<dbReference type="InterPro" id="IPR005502">
    <property type="entry name" value="Ribosyl_crysJ1"/>
</dbReference>
<protein>
    <recommendedName>
        <fullName evidence="4">ADP-ribosylhydrolase ARH3</fullName>
        <ecNumber evidence="2">3.2.1.143</ecNumber>
    </recommendedName>
    <alternativeName>
        <fullName evidence="5">ADP-ribose glycohydrolase ARH3</fullName>
    </alternativeName>
    <alternativeName>
        <fullName evidence="6">ADP-ribosylhydrolase 3</fullName>
    </alternativeName>
    <alternativeName>
        <fullName evidence="9">O-acetyl-ADP-ribose deacetylase ARH3</fullName>
    </alternativeName>
    <alternativeName>
        <fullName evidence="10">Poly(ADP-ribose) glycohydrolase ARH3</fullName>
    </alternativeName>
    <alternativeName>
        <fullName evidence="8">[Protein ADP-ribosylarginine] hydrolase-like protein 2</fullName>
    </alternativeName>
    <alternativeName>
        <fullName evidence="7">[Protein ADP-ribosylserine] hydrolase</fullName>
    </alternativeName>
</protein>
<feature type="binding site" evidence="12">
    <location>
        <position position="65"/>
    </location>
    <ligand>
        <name>Mg(2+)</name>
        <dbReference type="ChEBI" id="CHEBI:18420"/>
        <label>1</label>
    </ligand>
</feature>
<proteinExistence type="inferred from homology"/>
<evidence type="ECO:0000256" key="6">
    <source>
        <dbReference type="ARBA" id="ARBA00042471"/>
    </source>
</evidence>
<reference evidence="14" key="1">
    <citation type="submission" date="2023-11" db="EMBL/GenBank/DDBJ databases">
        <authorList>
            <person name="De Vega J J."/>
            <person name="De Vega J J."/>
        </authorList>
    </citation>
    <scope>NUCLEOTIDE SEQUENCE</scope>
</reference>
<feature type="binding site" evidence="12">
    <location>
        <position position="64"/>
    </location>
    <ligand>
        <name>Mg(2+)</name>
        <dbReference type="ChEBI" id="CHEBI:18420"/>
        <label>1</label>
    </ligand>
</feature>
<name>A0AAD2Q3K6_9AGAR</name>
<evidence type="ECO:0000256" key="13">
    <source>
        <dbReference type="SAM" id="MobiDB-lite"/>
    </source>
</evidence>
<dbReference type="EMBL" id="CAVNYO010000181">
    <property type="protein sequence ID" value="CAK5272321.1"/>
    <property type="molecule type" value="Genomic_DNA"/>
</dbReference>
<dbReference type="Gene3D" id="1.10.4080.10">
    <property type="entry name" value="ADP-ribosylation/Crystallin J1"/>
    <property type="match status" value="1"/>
</dbReference>
<evidence type="ECO:0000256" key="7">
    <source>
        <dbReference type="ARBA" id="ARBA00042722"/>
    </source>
</evidence>
<evidence type="ECO:0000313" key="15">
    <source>
        <dbReference type="Proteomes" id="UP001295794"/>
    </source>
</evidence>
<dbReference type="GO" id="GO:0046872">
    <property type="term" value="F:metal ion binding"/>
    <property type="evidence" value="ECO:0007669"/>
    <property type="project" value="UniProtKB-KW"/>
</dbReference>
<feature type="binding site" evidence="12">
    <location>
        <position position="358"/>
    </location>
    <ligand>
        <name>Mg(2+)</name>
        <dbReference type="ChEBI" id="CHEBI:18420"/>
        <label>1</label>
    </ligand>
</feature>
<keyword evidence="12" id="KW-0460">Magnesium</keyword>
<evidence type="ECO:0000313" key="14">
    <source>
        <dbReference type="EMBL" id="CAK5272321.1"/>
    </source>
</evidence>
<evidence type="ECO:0000256" key="5">
    <source>
        <dbReference type="ARBA" id="ARBA00042398"/>
    </source>
</evidence>
<feature type="binding site" evidence="12">
    <location>
        <position position="63"/>
    </location>
    <ligand>
        <name>Mg(2+)</name>
        <dbReference type="ChEBI" id="CHEBI:18420"/>
        <label>1</label>
    </ligand>
</feature>
<accession>A0AAD2Q3K6</accession>
<comment type="cofactor">
    <cofactor evidence="12">
        <name>Mg(2+)</name>
        <dbReference type="ChEBI" id="CHEBI:18420"/>
    </cofactor>
    <text evidence="12">Binds 2 magnesium ions per subunit.</text>
</comment>
<keyword evidence="3" id="KW-0378">Hydrolase</keyword>
<dbReference type="SUPFAM" id="SSF101478">
    <property type="entry name" value="ADP-ribosylglycohydrolase"/>
    <property type="match status" value="1"/>
</dbReference>
<dbReference type="InterPro" id="IPR036705">
    <property type="entry name" value="Ribosyl_crysJ1_sf"/>
</dbReference>
<comment type="caution">
    <text evidence="14">The sequence shown here is derived from an EMBL/GenBank/DDBJ whole genome shotgun (WGS) entry which is preliminary data.</text>
</comment>
<evidence type="ECO:0000256" key="3">
    <source>
        <dbReference type="ARBA" id="ARBA00022801"/>
    </source>
</evidence>